<gene>
    <name evidence="1" type="ORF">SMTD_LOCUS16417</name>
</gene>
<accession>A0A183PPY2</accession>
<dbReference type="STRING" id="31246.A0A183PPY2"/>
<dbReference type="AlphaFoldDB" id="A0A183PPY2"/>
<reference evidence="1 2" key="1">
    <citation type="submission" date="2018-11" db="EMBL/GenBank/DDBJ databases">
        <authorList>
            <consortium name="Pathogen Informatics"/>
        </authorList>
    </citation>
    <scope>NUCLEOTIDE SEQUENCE [LARGE SCALE GENOMIC DNA]</scope>
    <source>
        <strain>Denwood</strain>
        <strain evidence="2">Zambia</strain>
    </source>
</reference>
<proteinExistence type="predicted"/>
<dbReference type="Proteomes" id="UP000269396">
    <property type="component" value="Unassembled WGS sequence"/>
</dbReference>
<keyword evidence="2" id="KW-1185">Reference proteome</keyword>
<protein>
    <submittedName>
        <fullName evidence="1">Uncharacterized protein</fullName>
    </submittedName>
</protein>
<evidence type="ECO:0000313" key="2">
    <source>
        <dbReference type="Proteomes" id="UP000269396"/>
    </source>
</evidence>
<organism evidence="1 2">
    <name type="scientific">Schistosoma mattheei</name>
    <dbReference type="NCBI Taxonomy" id="31246"/>
    <lineage>
        <taxon>Eukaryota</taxon>
        <taxon>Metazoa</taxon>
        <taxon>Spiralia</taxon>
        <taxon>Lophotrochozoa</taxon>
        <taxon>Platyhelminthes</taxon>
        <taxon>Trematoda</taxon>
        <taxon>Digenea</taxon>
        <taxon>Strigeidida</taxon>
        <taxon>Schistosomatoidea</taxon>
        <taxon>Schistosomatidae</taxon>
        <taxon>Schistosoma</taxon>
    </lineage>
</organism>
<evidence type="ECO:0000313" key="1">
    <source>
        <dbReference type="EMBL" id="VDP71261.1"/>
    </source>
</evidence>
<dbReference type="EMBL" id="UZAL01037154">
    <property type="protein sequence ID" value="VDP71261.1"/>
    <property type="molecule type" value="Genomic_DNA"/>
</dbReference>
<sequence length="322" mass="36441">MCWHSQNLYTVSIIPDHNTGQPYINSKVTYGWDWRQIDGELADISEIGDIITTEGNKMKITNIKYNTPKKGRCLITIWPKEDNFTEQSPQTYSSDLFFTNIQPLNTIPSLQPEEILPVDVSDDKVIIDIIPMDNDKQQISLTINDDKTDEIRAIAKLATTDSPLDDTTNPQLIRYSYDLAYISGLPAHIGELGESILFNSKNGSLIIMNPHYTTKPLKIRFNVIVKSIDELNNNVNEQEPNELDNKQKESNYPLKRYRTDYYPIVIISANENEIPIWSKHPVPVYDISGRSIKVQIDGLDDNGNAAGIPGEDLKLTCLVLGM</sequence>
<name>A0A183PPY2_9TREM</name>